<reference evidence="4" key="2">
    <citation type="submission" date="2015-07" db="EMBL/GenBank/DDBJ databases">
        <title>Draft Genome Sequences of Anaerolinea thermolimosa IMO-1, Bellilinea caldifistulae GOMI-1, Leptolinea tardivitalis YMTK-2, Levilinea saccharolytica KIBI-1,Longilinea arvoryzae KOME-1, Previously Described as Members of the Anaerolineaceae (Chloroflexi).</title>
        <authorList>
            <person name="Sekiguchi Y."/>
            <person name="Ohashi A."/>
            <person name="Matsuura N."/>
            <person name="Tourlousse M.D."/>
        </authorList>
    </citation>
    <scope>NUCLEOTIDE SEQUENCE [LARGE SCALE GENOMIC DNA]</scope>
    <source>
        <strain evidence="4">IMO-1</strain>
    </source>
</reference>
<dbReference type="STRING" id="229919.GCA_001050195_03611"/>
<dbReference type="InterPro" id="IPR011330">
    <property type="entry name" value="Glyco_hydro/deAcase_b/a-brl"/>
</dbReference>
<organism evidence="3 5">
    <name type="scientific">Anaerolinea thermolimosa</name>
    <dbReference type="NCBI Taxonomy" id="229919"/>
    <lineage>
        <taxon>Bacteria</taxon>
        <taxon>Bacillati</taxon>
        <taxon>Chloroflexota</taxon>
        <taxon>Anaerolineae</taxon>
        <taxon>Anaerolineales</taxon>
        <taxon>Anaerolineaceae</taxon>
        <taxon>Anaerolinea</taxon>
    </lineage>
</organism>
<dbReference type="EMBL" id="DF967970">
    <property type="protein sequence ID" value="GAP08822.1"/>
    <property type="molecule type" value="Genomic_DNA"/>
</dbReference>
<evidence type="ECO:0000313" key="3">
    <source>
        <dbReference type="EMBL" id="HCE17446.1"/>
    </source>
</evidence>
<name>A0A0M9U2R3_9CHLR</name>
<evidence type="ECO:0000313" key="2">
    <source>
        <dbReference type="EMBL" id="GAP08822.1"/>
    </source>
</evidence>
<evidence type="ECO:0000313" key="1">
    <source>
        <dbReference type="EMBL" id="GAP08772.1"/>
    </source>
</evidence>
<dbReference type="EMBL" id="DF967970">
    <property type="protein sequence ID" value="GAP08772.1"/>
    <property type="molecule type" value="Genomic_DNA"/>
</dbReference>
<dbReference type="Proteomes" id="UP000264141">
    <property type="component" value="Unassembled WGS sequence"/>
</dbReference>
<dbReference type="GO" id="GO:0005975">
    <property type="term" value="P:carbohydrate metabolic process"/>
    <property type="evidence" value="ECO:0007669"/>
    <property type="project" value="InterPro"/>
</dbReference>
<evidence type="ECO:0000313" key="5">
    <source>
        <dbReference type="Proteomes" id="UP000264141"/>
    </source>
</evidence>
<dbReference type="OrthoDB" id="5573484at2"/>
<reference evidence="1" key="1">
    <citation type="journal article" date="2015" name="Genome Announc.">
        <title>Draft Genome Sequences of Anaerolinea thermolimosa IMO-1, Bellilinea caldifistulae GOMI-1, Leptolinea tardivitalis YMTK-2, Levilinea saccharolytica KIBI-1, Longilinea arvoryzae KOME-1, Previously Described as Members of the Class Anaerolineae (Chloroflexi).</title>
        <authorList>
            <person name="Matsuura N."/>
            <person name="Tourlousse M.D."/>
            <person name="Ohashi A."/>
            <person name="Hugenholtz P."/>
            <person name="Sekiguchi Y."/>
        </authorList>
    </citation>
    <scope>NUCLEOTIDE SEQUENCE</scope>
    <source>
        <strain evidence="1">IMO-1</strain>
    </source>
</reference>
<dbReference type="Proteomes" id="UP000253922">
    <property type="component" value="Unassembled WGS sequence"/>
</dbReference>
<evidence type="ECO:0000313" key="4">
    <source>
        <dbReference type="Proteomes" id="UP000253922"/>
    </source>
</evidence>
<dbReference type="Gene3D" id="3.20.20.370">
    <property type="entry name" value="Glycoside hydrolase/deacetylase"/>
    <property type="match status" value="1"/>
</dbReference>
<dbReference type="RefSeq" id="WP_062196557.1">
    <property type="nucleotide sequence ID" value="NZ_DF967970.1"/>
</dbReference>
<accession>A0A0M9U2R3</accession>
<dbReference type="AlphaFoldDB" id="A0A0M9U2R3"/>
<keyword evidence="4" id="KW-1185">Reference proteome</keyword>
<dbReference type="CDD" id="cd10931">
    <property type="entry name" value="CE4_u7"/>
    <property type="match status" value="1"/>
</dbReference>
<reference evidence="3 5" key="3">
    <citation type="journal article" date="2018" name="Nat. Biotechnol.">
        <title>A standardized bacterial taxonomy based on genome phylogeny substantially revises the tree of life.</title>
        <authorList>
            <person name="Parks D.H."/>
            <person name="Chuvochina M."/>
            <person name="Waite D.W."/>
            <person name="Rinke C."/>
            <person name="Skarshewski A."/>
            <person name="Chaumeil P.A."/>
            <person name="Hugenholtz P."/>
        </authorList>
    </citation>
    <scope>NUCLEOTIDE SEQUENCE [LARGE SCALE GENOMIC DNA]</scope>
    <source>
        <strain evidence="3">UBA8781</strain>
    </source>
</reference>
<protein>
    <submittedName>
        <fullName evidence="3">Uncharacterized protein</fullName>
    </submittedName>
</protein>
<gene>
    <name evidence="1" type="ORF">ATHL_03681</name>
    <name evidence="2" type="ORF">ATHL_03732</name>
    <name evidence="3" type="ORF">DEQ80_06270</name>
</gene>
<dbReference type="SUPFAM" id="SSF88713">
    <property type="entry name" value="Glycoside hydrolase/deacetylase"/>
    <property type="match status" value="1"/>
</dbReference>
<proteinExistence type="predicted"/>
<sequence>MNNFSDAPPVLRIFIDSQLGRSHAPEVHWAWRWLLSTCGWAWEEVPPGAPCDIAWVCRAEDVPSARLVILANPSAWLRPEVLHLRGVSRENGVAFPRYAGEDPQGPWKEFVDGRLICRRDVVFDIFWLATGQEERFFPRDRHGFHHLEEAAFFREGVLLMALASQIAVWLEETLIGLGFRPPVPRWPEGRKAAVVAGHDVDYPEVNRLLEPARKLARWGAQGMKPAFEVFSGQHHHWHFEDWVSMEKNLGLRSAFYFVPHKGSLLQYAAGLPDPFYDISAGKFRQLFRFLRQAGVEIGLHASYRAYQSLEHFRQEKQYLEEVSGGPVYGNRHHYWHLDPQMPEETLWMHEQIGLVYDSSLIFDHFLGWRRGLLHPFFPFHPRLRRELATLQLPPAWMDDQLFQFHAYNQVRPTRLDTLKLLAEQVARQGGCLTVDVHDYVYDDHLFPGWRQTYQDLLYYLRERGDYWFATPLEIARHWAGRYRQILQISQGLKEGLTG</sequence>
<dbReference type="EMBL" id="DPBP01000026">
    <property type="protein sequence ID" value="HCE17446.1"/>
    <property type="molecule type" value="Genomic_DNA"/>
</dbReference>